<reference evidence="1" key="1">
    <citation type="journal article" date="2015" name="Nature">
        <title>Complex archaea that bridge the gap between prokaryotes and eukaryotes.</title>
        <authorList>
            <person name="Spang A."/>
            <person name="Saw J.H."/>
            <person name="Jorgensen S.L."/>
            <person name="Zaremba-Niedzwiedzka K."/>
            <person name="Martijn J."/>
            <person name="Lind A.E."/>
            <person name="van Eijk R."/>
            <person name="Schleper C."/>
            <person name="Guy L."/>
            <person name="Ettema T.J."/>
        </authorList>
    </citation>
    <scope>NUCLEOTIDE SEQUENCE</scope>
</reference>
<proteinExistence type="predicted"/>
<name>A0A0F9W3A4_9ZZZZ</name>
<protein>
    <recommendedName>
        <fullName evidence="2">N-acetyltransferase domain-containing protein</fullName>
    </recommendedName>
</protein>
<accession>A0A0F9W3A4</accession>
<evidence type="ECO:0008006" key="2">
    <source>
        <dbReference type="Google" id="ProtNLM"/>
    </source>
</evidence>
<dbReference type="AlphaFoldDB" id="A0A0F9W3A4"/>
<sequence>MAIRFIQPADHVKAQGLLGGPRTLDAPGNRVHVAEENGKIVGATVWAQPDDGEAILGDVVAPMGRRDLYYGLIKAAVTDALARGFTKGVSTVHRKALLNQLERDFTLTANPSGWNPLTQAPVEWTIHVDLEDLLLQLEAVV</sequence>
<comment type="caution">
    <text evidence="1">The sequence shown here is derived from an EMBL/GenBank/DDBJ whole genome shotgun (WGS) entry which is preliminary data.</text>
</comment>
<gene>
    <name evidence="1" type="ORF">LCGC14_0410420</name>
</gene>
<dbReference type="EMBL" id="LAZR01000361">
    <property type="protein sequence ID" value="KKN72538.1"/>
    <property type="molecule type" value="Genomic_DNA"/>
</dbReference>
<evidence type="ECO:0000313" key="1">
    <source>
        <dbReference type="EMBL" id="KKN72538.1"/>
    </source>
</evidence>
<organism evidence="1">
    <name type="scientific">marine sediment metagenome</name>
    <dbReference type="NCBI Taxonomy" id="412755"/>
    <lineage>
        <taxon>unclassified sequences</taxon>
        <taxon>metagenomes</taxon>
        <taxon>ecological metagenomes</taxon>
    </lineage>
</organism>